<proteinExistence type="predicted"/>
<dbReference type="GO" id="GO:0004364">
    <property type="term" value="F:glutathione transferase activity"/>
    <property type="evidence" value="ECO:0007669"/>
    <property type="project" value="TreeGrafter"/>
</dbReference>
<organism evidence="2 3">
    <name type="scientific">Scleromatobacter humisilvae</name>
    <dbReference type="NCBI Taxonomy" id="2897159"/>
    <lineage>
        <taxon>Bacteria</taxon>
        <taxon>Pseudomonadati</taxon>
        <taxon>Pseudomonadota</taxon>
        <taxon>Betaproteobacteria</taxon>
        <taxon>Burkholderiales</taxon>
        <taxon>Sphaerotilaceae</taxon>
        <taxon>Scleromatobacter</taxon>
    </lineage>
</organism>
<dbReference type="AlphaFoldDB" id="A0A9X1YEQ2"/>
<dbReference type="Proteomes" id="UP001139353">
    <property type="component" value="Unassembled WGS sequence"/>
</dbReference>
<dbReference type="Gene3D" id="3.40.30.10">
    <property type="entry name" value="Glutaredoxin"/>
    <property type="match status" value="1"/>
</dbReference>
<sequence length="213" mass="23146">MRLIGMLDSPYVRRVAIALRLLDIPFEHDPLSVFSTFDQFSRVNPVVKAPTLVCDDGTVLMDSGLIIDYAEALAGRSLWPADLASRTRALRATGLALAACEKVMQIYYEHNLRPAAHAPWLERVHQQLRAALAGLDAEIARHPPSADEKSLTQDGLCAAIAWRFMQIKLATPVADAACPALSAFAARVEALPSFLATPADDRVTVSTPGYRAP</sequence>
<dbReference type="PANTHER" id="PTHR42673:SF21">
    <property type="entry name" value="GLUTATHIONE S-TRANSFERASE YFCF"/>
    <property type="match status" value="1"/>
</dbReference>
<protein>
    <submittedName>
        <fullName evidence="2">Glutathione S-transferase family protein</fullName>
    </submittedName>
</protein>
<dbReference type="CDD" id="cd00570">
    <property type="entry name" value="GST_N_family"/>
    <property type="match status" value="1"/>
</dbReference>
<dbReference type="EMBL" id="JAJLJH010000001">
    <property type="protein sequence ID" value="MCK9684090.1"/>
    <property type="molecule type" value="Genomic_DNA"/>
</dbReference>
<dbReference type="RefSeq" id="WP_275680123.1">
    <property type="nucleotide sequence ID" value="NZ_JAJLJH010000001.1"/>
</dbReference>
<dbReference type="PROSITE" id="PS50404">
    <property type="entry name" value="GST_NTER"/>
    <property type="match status" value="1"/>
</dbReference>
<evidence type="ECO:0000259" key="1">
    <source>
        <dbReference type="PROSITE" id="PS50404"/>
    </source>
</evidence>
<dbReference type="InterPro" id="IPR036282">
    <property type="entry name" value="Glutathione-S-Trfase_C_sf"/>
</dbReference>
<dbReference type="InterPro" id="IPR004045">
    <property type="entry name" value="Glutathione_S-Trfase_N"/>
</dbReference>
<dbReference type="Pfam" id="PF13417">
    <property type="entry name" value="GST_N_3"/>
    <property type="match status" value="1"/>
</dbReference>
<feature type="domain" description="GST N-terminal" evidence="1">
    <location>
        <begin position="1"/>
        <end position="78"/>
    </location>
</feature>
<evidence type="ECO:0000313" key="3">
    <source>
        <dbReference type="Proteomes" id="UP001139353"/>
    </source>
</evidence>
<dbReference type="SUPFAM" id="SSF47616">
    <property type="entry name" value="GST C-terminal domain-like"/>
    <property type="match status" value="1"/>
</dbReference>
<reference evidence="2" key="1">
    <citation type="submission" date="2021-11" db="EMBL/GenBank/DDBJ databases">
        <title>BS-T2-15 a new species belonging to the Comamonadaceae family isolated from the soil of a French oak forest.</title>
        <authorList>
            <person name="Mieszkin S."/>
            <person name="Alain K."/>
        </authorList>
    </citation>
    <scope>NUCLEOTIDE SEQUENCE</scope>
    <source>
        <strain evidence="2">BS-T2-15</strain>
    </source>
</reference>
<gene>
    <name evidence="2" type="ORF">LPC04_00030</name>
</gene>
<dbReference type="InterPro" id="IPR036249">
    <property type="entry name" value="Thioredoxin-like_sf"/>
</dbReference>
<dbReference type="GO" id="GO:0006749">
    <property type="term" value="P:glutathione metabolic process"/>
    <property type="evidence" value="ECO:0007669"/>
    <property type="project" value="TreeGrafter"/>
</dbReference>
<dbReference type="Gene3D" id="1.20.1050.10">
    <property type="match status" value="1"/>
</dbReference>
<dbReference type="GO" id="GO:0006559">
    <property type="term" value="P:L-phenylalanine catabolic process"/>
    <property type="evidence" value="ECO:0007669"/>
    <property type="project" value="TreeGrafter"/>
</dbReference>
<dbReference type="SUPFAM" id="SSF52833">
    <property type="entry name" value="Thioredoxin-like"/>
    <property type="match status" value="1"/>
</dbReference>
<comment type="caution">
    <text evidence="2">The sequence shown here is derived from an EMBL/GenBank/DDBJ whole genome shotgun (WGS) entry which is preliminary data.</text>
</comment>
<accession>A0A9X1YEQ2</accession>
<name>A0A9X1YEQ2_9BURK</name>
<evidence type="ECO:0000313" key="2">
    <source>
        <dbReference type="EMBL" id="MCK9684090.1"/>
    </source>
</evidence>
<dbReference type="GO" id="GO:0016034">
    <property type="term" value="F:maleylacetoacetate isomerase activity"/>
    <property type="evidence" value="ECO:0007669"/>
    <property type="project" value="TreeGrafter"/>
</dbReference>
<dbReference type="PANTHER" id="PTHR42673">
    <property type="entry name" value="MALEYLACETOACETATE ISOMERASE"/>
    <property type="match status" value="1"/>
</dbReference>
<keyword evidence="3" id="KW-1185">Reference proteome</keyword>